<dbReference type="SMART" id="SM01265">
    <property type="entry name" value="Mab-21"/>
    <property type="match status" value="1"/>
</dbReference>
<dbReference type="AlphaFoldDB" id="A0A9D4MBZ8"/>
<keyword evidence="3" id="KW-1185">Reference proteome</keyword>
<name>A0A9D4MBZ8_DREPO</name>
<evidence type="ECO:0000259" key="1">
    <source>
        <dbReference type="Pfam" id="PF20266"/>
    </source>
</evidence>
<accession>A0A9D4MBZ8</accession>
<feature type="domain" description="Mab-21-like HhH/H2TH-like" evidence="1">
    <location>
        <begin position="229"/>
        <end position="309"/>
    </location>
</feature>
<dbReference type="InterPro" id="IPR024810">
    <property type="entry name" value="MAB21L/cGLR"/>
</dbReference>
<sequence length="431" mass="49147">MNLGYGSVIRQKRIEAYMEMDSLSNWVNTSGSKAEGLTCTNESDRDLIMACPNAVCLEDGIDERTIQGHITVFKMNMPSCNAGYCRPLLLRLSPTCHPAIPESLCADGYGRFLLSSTYFVDHLKKYNLPIYVNHARAGPSLPWTSGPNNFDAVRALRCHCPVILQKWASRARQWPSPDIVEKATSMGAFVTPIGFKGSEPYHIAWRICFNTAEVVLVNNLNDTQVKIYVLLKMIVNDVLKPKAKEITSYLLKNIVLWLEENNPQTLFDSGSLFHWLLEGLGILRTAISFSQLPYYMIPERNLMTERRLDVEQQHVFVSSITNMIDEGPRILMRLKKVRQAVICHPEPLLWYSTMRTELEMLDLELMFRLTQCTDENLMVDETVSIIHACAIRQGYIAREVLCRMRLEGSSVNDVIKVLNRTFIFTNDGNIR</sequence>
<dbReference type="Proteomes" id="UP000828390">
    <property type="component" value="Unassembled WGS sequence"/>
</dbReference>
<dbReference type="InterPro" id="IPR046906">
    <property type="entry name" value="Mab-21_HhH/H2TH-like"/>
</dbReference>
<dbReference type="Gene3D" id="1.10.1410.40">
    <property type="match status" value="1"/>
</dbReference>
<proteinExistence type="predicted"/>
<comment type="caution">
    <text evidence="2">The sequence shown here is derived from an EMBL/GenBank/DDBJ whole genome shotgun (WGS) entry which is preliminary data.</text>
</comment>
<evidence type="ECO:0000313" key="2">
    <source>
        <dbReference type="EMBL" id="KAH3874550.1"/>
    </source>
</evidence>
<dbReference type="Pfam" id="PF20266">
    <property type="entry name" value="Mab-21_C"/>
    <property type="match status" value="1"/>
</dbReference>
<dbReference type="EMBL" id="JAIWYP010000002">
    <property type="protein sequence ID" value="KAH3874550.1"/>
    <property type="molecule type" value="Genomic_DNA"/>
</dbReference>
<protein>
    <recommendedName>
        <fullName evidence="1">Mab-21-like HhH/H2TH-like domain-containing protein</fullName>
    </recommendedName>
</protein>
<evidence type="ECO:0000313" key="3">
    <source>
        <dbReference type="Proteomes" id="UP000828390"/>
    </source>
</evidence>
<gene>
    <name evidence="2" type="ORF">DPMN_037796</name>
</gene>
<dbReference type="PANTHER" id="PTHR10656:SF69">
    <property type="entry name" value="MAB-21-LIKE HHH_H2TH-LIKE DOMAIN-CONTAINING PROTEIN"/>
    <property type="match status" value="1"/>
</dbReference>
<dbReference type="PANTHER" id="PTHR10656">
    <property type="entry name" value="CELL FATE DETERMINING PROTEIN MAB21-RELATED"/>
    <property type="match status" value="1"/>
</dbReference>
<organism evidence="2 3">
    <name type="scientific">Dreissena polymorpha</name>
    <name type="common">Zebra mussel</name>
    <name type="synonym">Mytilus polymorpha</name>
    <dbReference type="NCBI Taxonomy" id="45954"/>
    <lineage>
        <taxon>Eukaryota</taxon>
        <taxon>Metazoa</taxon>
        <taxon>Spiralia</taxon>
        <taxon>Lophotrochozoa</taxon>
        <taxon>Mollusca</taxon>
        <taxon>Bivalvia</taxon>
        <taxon>Autobranchia</taxon>
        <taxon>Heteroconchia</taxon>
        <taxon>Euheterodonta</taxon>
        <taxon>Imparidentia</taxon>
        <taxon>Neoheterodontei</taxon>
        <taxon>Myida</taxon>
        <taxon>Dreissenoidea</taxon>
        <taxon>Dreissenidae</taxon>
        <taxon>Dreissena</taxon>
    </lineage>
</organism>
<reference evidence="2" key="2">
    <citation type="submission" date="2020-11" db="EMBL/GenBank/DDBJ databases">
        <authorList>
            <person name="McCartney M.A."/>
            <person name="Auch B."/>
            <person name="Kono T."/>
            <person name="Mallez S."/>
            <person name="Becker A."/>
            <person name="Gohl D.M."/>
            <person name="Silverstein K.A.T."/>
            <person name="Koren S."/>
            <person name="Bechman K.B."/>
            <person name="Herman A."/>
            <person name="Abrahante J.E."/>
            <person name="Garbe J."/>
        </authorList>
    </citation>
    <scope>NUCLEOTIDE SEQUENCE</scope>
    <source>
        <strain evidence="2">Duluth1</strain>
        <tissue evidence="2">Whole animal</tissue>
    </source>
</reference>
<reference evidence="2" key="1">
    <citation type="journal article" date="2019" name="bioRxiv">
        <title>The Genome of the Zebra Mussel, Dreissena polymorpha: A Resource for Invasive Species Research.</title>
        <authorList>
            <person name="McCartney M.A."/>
            <person name="Auch B."/>
            <person name="Kono T."/>
            <person name="Mallez S."/>
            <person name="Zhang Y."/>
            <person name="Obille A."/>
            <person name="Becker A."/>
            <person name="Abrahante J.E."/>
            <person name="Garbe J."/>
            <person name="Badalamenti J.P."/>
            <person name="Herman A."/>
            <person name="Mangelson H."/>
            <person name="Liachko I."/>
            <person name="Sullivan S."/>
            <person name="Sone E.D."/>
            <person name="Koren S."/>
            <person name="Silverstein K.A.T."/>
            <person name="Beckman K.B."/>
            <person name="Gohl D.M."/>
        </authorList>
    </citation>
    <scope>NUCLEOTIDE SEQUENCE</scope>
    <source>
        <strain evidence="2">Duluth1</strain>
        <tissue evidence="2">Whole animal</tissue>
    </source>
</reference>